<evidence type="ECO:0000313" key="2">
    <source>
        <dbReference type="EMBL" id="WDE13490.1"/>
    </source>
</evidence>
<organism evidence="2 3">
    <name type="scientific">Thalassomonas haliotis</name>
    <dbReference type="NCBI Taxonomy" id="485448"/>
    <lineage>
        <taxon>Bacteria</taxon>
        <taxon>Pseudomonadati</taxon>
        <taxon>Pseudomonadota</taxon>
        <taxon>Gammaproteobacteria</taxon>
        <taxon>Alteromonadales</taxon>
        <taxon>Colwelliaceae</taxon>
        <taxon>Thalassomonas</taxon>
    </lineage>
</organism>
<dbReference type="RefSeq" id="WP_274053873.1">
    <property type="nucleotide sequence ID" value="NZ_CP059693.1"/>
</dbReference>
<name>A0ABY7VID1_9GAMM</name>
<sequence length="524" mass="59716">MRDRKVQDAWRGINKLENYPLRLKRVTINNSLKLCTDFQLELNAGITAVCGKNGVGKSTILRDIFNTIVQDDSELVIDIYAEKLQKKSQIVEAVNKPELKNKINYIEPSIECAKILEYLKTTTNIDELLDGVDPNGIFKNEKNRNDISQIIGKHYKNIELYEIEGALGSDHTFPFIQVELNDGTRYSCLDMGMGEFLCIYICWYFNWIEQGSIVLIEEIENFISAYSQITLINYLALQSQKRGLWTLLTSHSEHILSCIGTNNIRIVYKNVKQESQIVTPKHASKYLESLGIKFNKKGAILVEDGFASFFCSYLINKFSHELLKELDVIFLSDGESNVEKIAKHFKPKKPASYELVAVFDADMSAKVLGANQGAVRVAALPSKSKHNPETELWHVASSQVTEIASKLDIDDESRVLEAINNFGSLDYHDRFTKIAENLHKSWETYLNAIASVWLNVRENYLLAIQFILSLKYRGQIVDKGMIGDFYKSKTGDNLDDLYPSLRKSETQNFYVVFDGTKLNFIESK</sequence>
<dbReference type="PANTHER" id="PTHR43581">
    <property type="entry name" value="ATP/GTP PHOSPHATASE"/>
    <property type="match status" value="1"/>
</dbReference>
<dbReference type="CDD" id="cd00267">
    <property type="entry name" value="ABC_ATPase"/>
    <property type="match status" value="1"/>
</dbReference>
<accession>A0ABY7VID1</accession>
<dbReference type="Pfam" id="PF13476">
    <property type="entry name" value="AAA_23"/>
    <property type="match status" value="1"/>
</dbReference>
<gene>
    <name evidence="2" type="ORF">H3N35_08665</name>
</gene>
<evidence type="ECO:0000259" key="1">
    <source>
        <dbReference type="Pfam" id="PF13476"/>
    </source>
</evidence>
<proteinExistence type="predicted"/>
<dbReference type="EMBL" id="CP059693">
    <property type="protein sequence ID" value="WDE13490.1"/>
    <property type="molecule type" value="Genomic_DNA"/>
</dbReference>
<feature type="domain" description="Rad50/SbcC-type AAA" evidence="1">
    <location>
        <begin position="25"/>
        <end position="62"/>
    </location>
</feature>
<dbReference type="InterPro" id="IPR027417">
    <property type="entry name" value="P-loop_NTPase"/>
</dbReference>
<dbReference type="InterPro" id="IPR038729">
    <property type="entry name" value="Rad50/SbcC_AAA"/>
</dbReference>
<dbReference type="SUPFAM" id="SSF52540">
    <property type="entry name" value="P-loop containing nucleoside triphosphate hydrolases"/>
    <property type="match status" value="1"/>
</dbReference>
<protein>
    <recommendedName>
        <fullName evidence="1">Rad50/SbcC-type AAA domain-containing protein</fullName>
    </recommendedName>
</protein>
<dbReference type="InterPro" id="IPR051396">
    <property type="entry name" value="Bact_Antivir_Def_Nuclease"/>
</dbReference>
<keyword evidence="3" id="KW-1185">Reference proteome</keyword>
<dbReference type="Proteomes" id="UP001215231">
    <property type="component" value="Chromosome"/>
</dbReference>
<reference evidence="2 3" key="1">
    <citation type="journal article" date="2022" name="Mar. Drugs">
        <title>Bioassay-Guided Fractionation Leads to the Detection of Cholic Acid Generated by the Rare Thalassomonas sp.</title>
        <authorList>
            <person name="Pheiffer F."/>
            <person name="Schneider Y.K."/>
            <person name="Hansen E.H."/>
            <person name="Andersen J.H."/>
            <person name="Isaksson J."/>
            <person name="Busche T."/>
            <person name="R C."/>
            <person name="Kalinowski J."/>
            <person name="Zyl L.V."/>
            <person name="Trindade M."/>
        </authorList>
    </citation>
    <scope>NUCLEOTIDE SEQUENCE [LARGE SCALE GENOMIC DNA]</scope>
    <source>
        <strain evidence="2 3">A5K-61T</strain>
    </source>
</reference>
<dbReference type="Gene3D" id="3.40.50.300">
    <property type="entry name" value="P-loop containing nucleotide triphosphate hydrolases"/>
    <property type="match status" value="1"/>
</dbReference>
<evidence type="ECO:0000313" key="3">
    <source>
        <dbReference type="Proteomes" id="UP001215231"/>
    </source>
</evidence>
<dbReference type="PANTHER" id="PTHR43581:SF2">
    <property type="entry name" value="EXCINUCLEASE ATPASE SUBUNIT"/>
    <property type="match status" value="1"/>
</dbReference>